<evidence type="ECO:0000256" key="1">
    <source>
        <dbReference type="ARBA" id="ARBA00022737"/>
    </source>
</evidence>
<feature type="non-terminal residue" evidence="2">
    <location>
        <position position="207"/>
    </location>
</feature>
<name>A0ABN7PFP8_TIMPD</name>
<feature type="non-terminal residue" evidence="2">
    <location>
        <position position="1"/>
    </location>
</feature>
<keyword evidence="1" id="KW-0677">Repeat</keyword>
<dbReference type="SUPFAM" id="SSF46966">
    <property type="entry name" value="Spectrin repeat"/>
    <property type="match status" value="2"/>
</dbReference>
<dbReference type="Pfam" id="PF00435">
    <property type="entry name" value="Spectrin"/>
    <property type="match status" value="3"/>
</dbReference>
<keyword evidence="3" id="KW-1185">Reference proteome</keyword>
<evidence type="ECO:0000313" key="3">
    <source>
        <dbReference type="Proteomes" id="UP001153148"/>
    </source>
</evidence>
<dbReference type="Proteomes" id="UP001153148">
    <property type="component" value="Unassembled WGS sequence"/>
</dbReference>
<dbReference type="InterPro" id="IPR002017">
    <property type="entry name" value="Spectrin_repeat"/>
</dbReference>
<dbReference type="PANTHER" id="PTHR11915">
    <property type="entry name" value="SPECTRIN/FILAMIN RELATED CYTOSKELETAL PROTEIN"/>
    <property type="match status" value="1"/>
</dbReference>
<dbReference type="SMART" id="SM00150">
    <property type="entry name" value="SPEC"/>
    <property type="match status" value="2"/>
</dbReference>
<accession>A0ABN7PFP8</accession>
<protein>
    <recommendedName>
        <fullName evidence="4">Spectrin alpha chain-like protein</fullName>
    </recommendedName>
</protein>
<comment type="caution">
    <text evidence="2">The sequence shown here is derived from an EMBL/GenBank/DDBJ whole genome shotgun (WGS) entry which is preliminary data.</text>
</comment>
<sequence length="207" mass="24278">QTNLEQAENLIKRHEAFLTTMEANDDKINNVVQFAGRLCDEGHFAADKVHKKAESINDRRNANRDKAMQYMDKLKDQLQLHQFLQDCEELGEWVQEKHITAQDETYRSAKTVHSKWTRHQAFEAEIASNKDRLFRIQQISELGQQFDDLERTTKDKGERLFDANREVLLHQTCDDIDSWMNELEKQIESEDTGNDLASVNILMQKQQ</sequence>
<dbReference type="Gene3D" id="1.20.58.60">
    <property type="match status" value="2"/>
</dbReference>
<proteinExistence type="predicted"/>
<dbReference type="EMBL" id="CAJPIN010056106">
    <property type="protein sequence ID" value="CAG2066581.1"/>
    <property type="molecule type" value="Genomic_DNA"/>
</dbReference>
<dbReference type="CDD" id="cd00176">
    <property type="entry name" value="SPEC"/>
    <property type="match status" value="1"/>
</dbReference>
<evidence type="ECO:0008006" key="4">
    <source>
        <dbReference type="Google" id="ProtNLM"/>
    </source>
</evidence>
<reference evidence="2" key="1">
    <citation type="submission" date="2021-03" db="EMBL/GenBank/DDBJ databases">
        <authorList>
            <person name="Tran Van P."/>
        </authorList>
    </citation>
    <scope>NUCLEOTIDE SEQUENCE</scope>
</reference>
<dbReference type="InterPro" id="IPR018159">
    <property type="entry name" value="Spectrin/alpha-actinin"/>
</dbReference>
<gene>
    <name evidence="2" type="ORF">TPAB3V08_LOCUS13524</name>
</gene>
<organism evidence="2 3">
    <name type="scientific">Timema podura</name>
    <name type="common">Walking stick</name>
    <dbReference type="NCBI Taxonomy" id="61482"/>
    <lineage>
        <taxon>Eukaryota</taxon>
        <taxon>Metazoa</taxon>
        <taxon>Ecdysozoa</taxon>
        <taxon>Arthropoda</taxon>
        <taxon>Hexapoda</taxon>
        <taxon>Insecta</taxon>
        <taxon>Pterygota</taxon>
        <taxon>Neoptera</taxon>
        <taxon>Polyneoptera</taxon>
        <taxon>Phasmatodea</taxon>
        <taxon>Timematodea</taxon>
        <taxon>Timematoidea</taxon>
        <taxon>Timematidae</taxon>
        <taxon>Timema</taxon>
    </lineage>
</organism>
<evidence type="ECO:0000313" key="2">
    <source>
        <dbReference type="EMBL" id="CAG2066581.1"/>
    </source>
</evidence>